<dbReference type="EMBL" id="NBAX01000002">
    <property type="protein sequence ID" value="PNP96057.1"/>
    <property type="molecule type" value="Genomic_DNA"/>
</dbReference>
<gene>
    <name evidence="1" type="ORF">BFS16_03165</name>
</gene>
<protein>
    <submittedName>
        <fullName evidence="1">Uncharacterized protein</fullName>
    </submittedName>
</protein>
<sequence>MKTYVNFWLLCLILLFLGTVETHAQRFYFKELFKNCEYSNKKHIPQKFYATDKYGHQWELAVDGVLAKSDVDCLHVGTTDEKSRIICLATTTPFKDVDLVRVSTNIASGRRGRGYEVSMTLGSGKDKFYKTRKYTKRKEDLNDDLSNFYITEGNINSGTLKIEMKGDNYEKGALFLYFIEVASVLSDQHELQNQHIKLGEIYSYQLQRTFASDHWNTICLPFDVSQDALKEAMGENCALREFKKEVENNVLKFENADANFENDTVIQAGVPYLIKPSVEVKNPIFSNVVYKKDAMPQTVQDETGQYAFVGTFDPVNLNVDGSDLFLLATGNLAKPKSEEVSQMYGMRAYFKINEQSSSSAKQIMYTIDCGSETVNGIQSQHSHPSTRNQHIYNLQGVEVGADIRHLPAGVYVIGGKKIIKR</sequence>
<name>A0A2K0XNC7_9BACT</name>
<dbReference type="AlphaFoldDB" id="A0A2K0XNC7"/>
<evidence type="ECO:0000313" key="2">
    <source>
        <dbReference type="Proteomes" id="UP000236634"/>
    </source>
</evidence>
<organism evidence="1 2">
    <name type="scientific">Hoylesella timonensis</name>
    <dbReference type="NCBI Taxonomy" id="386414"/>
    <lineage>
        <taxon>Bacteria</taxon>
        <taxon>Pseudomonadati</taxon>
        <taxon>Bacteroidota</taxon>
        <taxon>Bacteroidia</taxon>
        <taxon>Bacteroidales</taxon>
        <taxon>Prevotellaceae</taxon>
        <taxon>Hoylesella</taxon>
    </lineage>
</organism>
<accession>A0A2K0XNC7</accession>
<dbReference type="Proteomes" id="UP000236634">
    <property type="component" value="Unassembled WGS sequence"/>
</dbReference>
<reference evidence="1 2" key="1">
    <citation type="submission" date="2017-03" db="EMBL/GenBank/DDBJ databases">
        <authorList>
            <person name="Afonso C.L."/>
            <person name="Miller P.J."/>
            <person name="Scott M.A."/>
            <person name="Spackman E."/>
            <person name="Goraichik I."/>
            <person name="Dimitrov K.M."/>
            <person name="Suarez D.L."/>
            <person name="Swayne D.E."/>
        </authorList>
    </citation>
    <scope>NUCLEOTIDE SEQUENCE [LARGE SCALE GENOMIC DNA]</scope>
    <source>
        <strain evidence="1 2">DNF00076</strain>
    </source>
</reference>
<comment type="caution">
    <text evidence="1">The sequence shown here is derived from an EMBL/GenBank/DDBJ whole genome shotgun (WGS) entry which is preliminary data.</text>
</comment>
<evidence type="ECO:0000313" key="1">
    <source>
        <dbReference type="EMBL" id="PNP96057.1"/>
    </source>
</evidence>
<proteinExistence type="predicted"/>